<comment type="caution">
    <text evidence="2">The sequence shown here is derived from an EMBL/GenBank/DDBJ whole genome shotgun (WGS) entry which is preliminary data.</text>
</comment>
<evidence type="ECO:0000256" key="1">
    <source>
        <dbReference type="SAM" id="Coils"/>
    </source>
</evidence>
<name>A0A4U1BIK6_9GAMM</name>
<dbReference type="OrthoDB" id="8702396at2"/>
<accession>A0A4U1BIK6</accession>
<evidence type="ECO:0000313" key="3">
    <source>
        <dbReference type="Proteomes" id="UP000305674"/>
    </source>
</evidence>
<evidence type="ECO:0000313" key="2">
    <source>
        <dbReference type="EMBL" id="TKB51189.1"/>
    </source>
</evidence>
<dbReference type="RefSeq" id="WP_136850511.1">
    <property type="nucleotide sequence ID" value="NZ_SWCI01000001.1"/>
</dbReference>
<dbReference type="Proteomes" id="UP000305674">
    <property type="component" value="Unassembled WGS sequence"/>
</dbReference>
<sequence length="139" mass="16437">MPKKVVTKDTMPVILHQLDKWTGDLDWESFAQQVSKVLGQTIKWRGLHRYPQIVEAFNEKKKQLKEKAQESASTNDVTLELALKEIEMLKAKNHRLELQVKRFQEQYVRWLENIRKMPGVDMARLDTQLDKPLPEVKRD</sequence>
<organism evidence="2 3">
    <name type="scientific">Ferrimonas sediminicola</name>
    <dbReference type="NCBI Taxonomy" id="2569538"/>
    <lineage>
        <taxon>Bacteria</taxon>
        <taxon>Pseudomonadati</taxon>
        <taxon>Pseudomonadota</taxon>
        <taxon>Gammaproteobacteria</taxon>
        <taxon>Alteromonadales</taxon>
        <taxon>Ferrimonadaceae</taxon>
        <taxon>Ferrimonas</taxon>
    </lineage>
</organism>
<gene>
    <name evidence="2" type="ORF">FCL40_01130</name>
</gene>
<feature type="coiled-coil region" evidence="1">
    <location>
        <begin position="54"/>
        <end position="113"/>
    </location>
</feature>
<dbReference type="AlphaFoldDB" id="A0A4U1BIK6"/>
<protein>
    <submittedName>
        <fullName evidence="2">Uncharacterized protein</fullName>
    </submittedName>
</protein>
<dbReference type="EMBL" id="SWCI01000001">
    <property type="protein sequence ID" value="TKB51189.1"/>
    <property type="molecule type" value="Genomic_DNA"/>
</dbReference>
<keyword evidence="3" id="KW-1185">Reference proteome</keyword>
<keyword evidence="1" id="KW-0175">Coiled coil</keyword>
<reference evidence="2 3" key="1">
    <citation type="submission" date="2019-04" db="EMBL/GenBank/DDBJ databases">
        <authorList>
            <person name="Hwang J.C."/>
        </authorList>
    </citation>
    <scope>NUCLEOTIDE SEQUENCE [LARGE SCALE GENOMIC DNA]</scope>
    <source>
        <strain evidence="2 3">IMCC35001</strain>
    </source>
</reference>
<proteinExistence type="predicted"/>